<sequence length="364" mass="38409">MLPVITPVFSRRRAERFAQLLDEAAGARRHHVRSDADGDLTDLVAVSQRVTTLPLVVEVDPEFRSGLRASLMARIEREGIGSTMVEPEPEAKPRRSLAAFLPSSRTRGAIIGTAIAGTLAVSGVSFASGDAVPGDVLYGVKRSNERAQLAFAGSDVSKGQLHLEFAKVRMAEAGTLTSESKLRPVLGDLDGEMKQGSRLLTTTAVERGEEAGLTAVEQFVVTQRPVLAHLVDRLNGPAKTRAMESLALMDEIGKRAEGLKGMSDCSDAEFQVDELGAVPTLCGRPDARSTGEQHTGPAPEATHAPDATATPPAPTGEAPAATEVRSPSPTPSTTGATTKKKQNKKPEEGGLGESVEDLFESIFG</sequence>
<evidence type="ECO:0000259" key="2">
    <source>
        <dbReference type="Pfam" id="PF18915"/>
    </source>
</evidence>
<organism evidence="3 4">
    <name type="scientific">Virgisporangium aliadipatigenens</name>
    <dbReference type="NCBI Taxonomy" id="741659"/>
    <lineage>
        <taxon>Bacteria</taxon>
        <taxon>Bacillati</taxon>
        <taxon>Actinomycetota</taxon>
        <taxon>Actinomycetes</taxon>
        <taxon>Micromonosporales</taxon>
        <taxon>Micromonosporaceae</taxon>
        <taxon>Virgisporangium</taxon>
    </lineage>
</organism>
<evidence type="ECO:0000313" key="3">
    <source>
        <dbReference type="EMBL" id="GIJ48575.1"/>
    </source>
</evidence>
<feature type="compositionally biased region" description="Low complexity" evidence="1">
    <location>
        <begin position="297"/>
        <end position="337"/>
    </location>
</feature>
<comment type="caution">
    <text evidence="3">The sequence shown here is derived from an EMBL/GenBank/DDBJ whole genome shotgun (WGS) entry which is preliminary data.</text>
</comment>
<dbReference type="EMBL" id="BOPF01000021">
    <property type="protein sequence ID" value="GIJ48575.1"/>
    <property type="molecule type" value="Genomic_DNA"/>
</dbReference>
<dbReference type="Pfam" id="PF18915">
    <property type="entry name" value="DUF5667"/>
    <property type="match status" value="1"/>
</dbReference>
<gene>
    <name evidence="3" type="ORF">Val02_54610</name>
</gene>
<reference evidence="3" key="1">
    <citation type="submission" date="2021-01" db="EMBL/GenBank/DDBJ databases">
        <title>Whole genome shotgun sequence of Virgisporangium aliadipatigenens NBRC 105644.</title>
        <authorList>
            <person name="Komaki H."/>
            <person name="Tamura T."/>
        </authorList>
    </citation>
    <scope>NUCLEOTIDE SEQUENCE</scope>
    <source>
        <strain evidence="3">NBRC 105644</strain>
    </source>
</reference>
<feature type="domain" description="DUF5667" evidence="2">
    <location>
        <begin position="131"/>
        <end position="218"/>
    </location>
</feature>
<keyword evidence="4" id="KW-1185">Reference proteome</keyword>
<accession>A0A8J3YRJ0</accession>
<evidence type="ECO:0000313" key="4">
    <source>
        <dbReference type="Proteomes" id="UP000619260"/>
    </source>
</evidence>
<proteinExistence type="predicted"/>
<protein>
    <recommendedName>
        <fullName evidence="2">DUF5667 domain-containing protein</fullName>
    </recommendedName>
</protein>
<dbReference type="AlphaFoldDB" id="A0A8J3YRJ0"/>
<feature type="region of interest" description="Disordered" evidence="1">
    <location>
        <begin position="281"/>
        <end position="364"/>
    </location>
</feature>
<dbReference type="Proteomes" id="UP000619260">
    <property type="component" value="Unassembled WGS sequence"/>
</dbReference>
<feature type="compositionally biased region" description="Acidic residues" evidence="1">
    <location>
        <begin position="354"/>
        <end position="364"/>
    </location>
</feature>
<dbReference type="InterPro" id="IPR043725">
    <property type="entry name" value="DUF5667"/>
</dbReference>
<evidence type="ECO:0000256" key="1">
    <source>
        <dbReference type="SAM" id="MobiDB-lite"/>
    </source>
</evidence>
<name>A0A8J3YRJ0_9ACTN</name>